<evidence type="ECO:0000313" key="2">
    <source>
        <dbReference type="Proteomes" id="UP000215596"/>
    </source>
</evidence>
<name>A0A268EI66_9BACL</name>
<comment type="caution">
    <text evidence="1">The sequence shown here is derived from an EMBL/GenBank/DDBJ whole genome shotgun (WGS) entry which is preliminary data.</text>
</comment>
<reference evidence="1 2" key="1">
    <citation type="submission" date="2017-07" db="EMBL/GenBank/DDBJ databases">
        <title>Isolation and whole genome analysis of endospore-forming bacteria from heroin.</title>
        <authorList>
            <person name="Kalinowski J."/>
            <person name="Ahrens B."/>
            <person name="Al-Dilaimi A."/>
            <person name="Winkler A."/>
            <person name="Wibberg D."/>
            <person name="Schleenbecker U."/>
            <person name="Ruckert C."/>
            <person name="Wolfel R."/>
            <person name="Grass G."/>
        </authorList>
    </citation>
    <scope>NUCLEOTIDE SEQUENCE [LARGE SCALE GENOMIC DNA]</scope>
    <source>
        <strain evidence="1 2">7537-G1</strain>
    </source>
</reference>
<proteinExistence type="predicted"/>
<sequence>MSVHLTRFTGSRPHRRSALRAAAALYILKKGDQIVELPKNIENWLKRNAPGYDVKPDTTHGYWIFIASKNGADKAQAYFERFHKHSVQKMEWRASWTWLAIHII</sequence>
<dbReference type="EMBL" id="NPBY01000074">
    <property type="protein sequence ID" value="PAD72826.1"/>
    <property type="molecule type" value="Genomic_DNA"/>
</dbReference>
<evidence type="ECO:0000313" key="1">
    <source>
        <dbReference type="EMBL" id="PAD72826.1"/>
    </source>
</evidence>
<dbReference type="Proteomes" id="UP000215596">
    <property type="component" value="Unassembled WGS sequence"/>
</dbReference>
<protein>
    <submittedName>
        <fullName evidence="1">Uncharacterized protein</fullName>
    </submittedName>
</protein>
<dbReference type="AlphaFoldDB" id="A0A268EI66"/>
<gene>
    <name evidence="1" type="ORF">CHH67_21190</name>
</gene>
<organism evidence="1 2">
    <name type="scientific">Paenibacillus campinasensis</name>
    <dbReference type="NCBI Taxonomy" id="66347"/>
    <lineage>
        <taxon>Bacteria</taxon>
        <taxon>Bacillati</taxon>
        <taxon>Bacillota</taxon>
        <taxon>Bacilli</taxon>
        <taxon>Bacillales</taxon>
        <taxon>Paenibacillaceae</taxon>
        <taxon>Paenibacillus</taxon>
    </lineage>
</organism>
<accession>A0A268EI66</accession>